<dbReference type="GO" id="GO:0016020">
    <property type="term" value="C:membrane"/>
    <property type="evidence" value="ECO:0000318"/>
    <property type="project" value="GO_Central"/>
</dbReference>
<keyword evidence="2" id="KW-0472">Membrane</keyword>
<protein>
    <recommendedName>
        <fullName evidence="3">Phosphatidic acid phosphatase type 2/haloperoxidase domain-containing protein</fullName>
    </recommendedName>
</protein>
<evidence type="ECO:0000259" key="3">
    <source>
        <dbReference type="Pfam" id="PF01569"/>
    </source>
</evidence>
<feature type="non-terminal residue" evidence="4">
    <location>
        <position position="521"/>
    </location>
</feature>
<dbReference type="VEuPathDB" id="AmoebaDB:DICPUDRAFT_40655"/>
<dbReference type="InterPro" id="IPR036938">
    <property type="entry name" value="PAP2/HPO_sf"/>
</dbReference>
<feature type="transmembrane region" description="Helical" evidence="2">
    <location>
        <begin position="403"/>
        <end position="424"/>
    </location>
</feature>
<dbReference type="GO" id="GO:0042392">
    <property type="term" value="F:sphingosine-1-phosphate phosphatase activity"/>
    <property type="evidence" value="ECO:0000318"/>
    <property type="project" value="GO_Central"/>
</dbReference>
<reference evidence="5" key="1">
    <citation type="journal article" date="2011" name="Genome Biol.">
        <title>Comparative genomics of the social amoebae Dictyostelium discoideum and Dictyostelium purpureum.</title>
        <authorList>
            <consortium name="US DOE Joint Genome Institute (JGI-PGF)"/>
            <person name="Sucgang R."/>
            <person name="Kuo A."/>
            <person name="Tian X."/>
            <person name="Salerno W."/>
            <person name="Parikh A."/>
            <person name="Feasley C.L."/>
            <person name="Dalin E."/>
            <person name="Tu H."/>
            <person name="Huang E."/>
            <person name="Barry K."/>
            <person name="Lindquist E."/>
            <person name="Shapiro H."/>
            <person name="Bruce D."/>
            <person name="Schmutz J."/>
            <person name="Salamov A."/>
            <person name="Fey P."/>
            <person name="Gaudet P."/>
            <person name="Anjard C."/>
            <person name="Babu M.M."/>
            <person name="Basu S."/>
            <person name="Bushmanova Y."/>
            <person name="van der Wel H."/>
            <person name="Katoh-Kurasawa M."/>
            <person name="Dinh C."/>
            <person name="Coutinho P.M."/>
            <person name="Saito T."/>
            <person name="Elias M."/>
            <person name="Schaap P."/>
            <person name="Kay R.R."/>
            <person name="Henrissat B."/>
            <person name="Eichinger L."/>
            <person name="Rivero F."/>
            <person name="Putnam N.H."/>
            <person name="West C.M."/>
            <person name="Loomis W.F."/>
            <person name="Chisholm R.L."/>
            <person name="Shaulsky G."/>
            <person name="Strassmann J.E."/>
            <person name="Queller D.C."/>
            <person name="Kuspa A."/>
            <person name="Grigoriev I.V."/>
        </authorList>
    </citation>
    <scope>NUCLEOTIDE SEQUENCE [LARGE SCALE GENOMIC DNA]</scope>
    <source>
        <strain evidence="5">QSDP1</strain>
    </source>
</reference>
<dbReference type="InterPro" id="IPR000326">
    <property type="entry name" value="PAP2/HPO"/>
</dbReference>
<feature type="compositionally biased region" description="Low complexity" evidence="1">
    <location>
        <begin position="31"/>
        <end position="40"/>
    </location>
</feature>
<dbReference type="PANTHER" id="PTHR14969:SF55">
    <property type="entry name" value="PHOSPHATIDIC ACID PHOSPHATASE TYPE 2_HALOPEROXIDASE DOMAIN-CONTAINING PROTEIN"/>
    <property type="match status" value="1"/>
</dbReference>
<evidence type="ECO:0000313" key="4">
    <source>
        <dbReference type="EMBL" id="EGC30991.1"/>
    </source>
</evidence>
<dbReference type="PANTHER" id="PTHR14969">
    <property type="entry name" value="SPHINGOSINE-1-PHOSPHATE PHOSPHOHYDROLASE"/>
    <property type="match status" value="1"/>
</dbReference>
<dbReference type="Pfam" id="PF01569">
    <property type="entry name" value="PAP2"/>
    <property type="match status" value="1"/>
</dbReference>
<feature type="compositionally biased region" description="Polar residues" evidence="1">
    <location>
        <begin position="127"/>
        <end position="139"/>
    </location>
</feature>
<sequence>VTLDINNNSNSTNNNLDYSETKVDTQFNLDSTSNNTTTNTLKRSGSIGNSRKRINSVGEAASSSANHYIGASSLNSSIINSETESKLKTLHKNKSSDHHMGHQKGIGIMGSNNINTYNDDDEDHPNKYNTDNNTGAILTSSHHRDGDDNSDDDGSDQESDIHQPLTQANFYKVYENHMNSVPKKKFVYLFPVWLEEKLRKFDDPIIRACQFYTGKPMYYFSLFITALVAVEIAMIAPFFLFIIGQDTLATEFTYLALLLSLISQVPKRFLWRFRPYMVKRAKTVKKDMTSSFPSRAVTCSVVYSYAVIWIATYYQDHQNTTVEWWMPIMFVSWVLLSSFARINLGVHYPSDCVGGVIQGAIVCIAGTAFRKVDIVGCRSCWDDSCYAAIDSAQEITFAHMSRLNFIMLVSLVLLFLVVPIVSVMKPVDFWSKCDRVYGMLFPAIAFQLLLLCPSSYHLGGSLSKPHNPHWYSYIFGGVLALCATLIPAKAKIDAKYSIVTFWVLFIVLAGSLFSWRLGMIG</sequence>
<dbReference type="FunCoup" id="F0ZYJ6">
    <property type="interactions" value="23"/>
</dbReference>
<feature type="compositionally biased region" description="Acidic residues" evidence="1">
    <location>
        <begin position="148"/>
        <end position="158"/>
    </location>
</feature>
<name>F0ZYJ6_DICPU</name>
<dbReference type="Gene3D" id="1.20.144.10">
    <property type="entry name" value="Phosphatidic acid phosphatase type 2/haloperoxidase"/>
    <property type="match status" value="1"/>
</dbReference>
<dbReference type="OrthoDB" id="17812at2759"/>
<dbReference type="GeneID" id="10508292"/>
<feature type="domain" description="Phosphatidic acid phosphatase type 2/haloperoxidase" evidence="3">
    <location>
        <begin position="254"/>
        <end position="368"/>
    </location>
</feature>
<dbReference type="EMBL" id="GL871285">
    <property type="protein sequence ID" value="EGC30991.1"/>
    <property type="molecule type" value="Genomic_DNA"/>
</dbReference>
<keyword evidence="5" id="KW-1185">Reference proteome</keyword>
<feature type="transmembrane region" description="Helical" evidence="2">
    <location>
        <begin position="470"/>
        <end position="490"/>
    </location>
</feature>
<feature type="transmembrane region" description="Helical" evidence="2">
    <location>
        <begin position="252"/>
        <end position="271"/>
    </location>
</feature>
<dbReference type="eggNOG" id="ENOG502SJ3Z">
    <property type="taxonomic scope" value="Eukaryota"/>
</dbReference>
<accession>F0ZYJ6</accession>
<evidence type="ECO:0000313" key="5">
    <source>
        <dbReference type="Proteomes" id="UP000001064"/>
    </source>
</evidence>
<dbReference type="AlphaFoldDB" id="F0ZYJ6"/>
<feature type="transmembrane region" description="Helical" evidence="2">
    <location>
        <begin position="436"/>
        <end position="458"/>
    </location>
</feature>
<keyword evidence="2" id="KW-0812">Transmembrane</keyword>
<dbReference type="InParanoid" id="F0ZYJ6"/>
<gene>
    <name evidence="4" type="ORF">DICPUDRAFT_40655</name>
</gene>
<organism evidence="4 5">
    <name type="scientific">Dictyostelium purpureum</name>
    <name type="common">Slime mold</name>
    <dbReference type="NCBI Taxonomy" id="5786"/>
    <lineage>
        <taxon>Eukaryota</taxon>
        <taxon>Amoebozoa</taxon>
        <taxon>Evosea</taxon>
        <taxon>Eumycetozoa</taxon>
        <taxon>Dictyostelia</taxon>
        <taxon>Dictyosteliales</taxon>
        <taxon>Dictyosteliaceae</taxon>
        <taxon>Dictyostelium</taxon>
    </lineage>
</organism>
<dbReference type="GO" id="GO:0046839">
    <property type="term" value="P:phospholipid dephosphorylation"/>
    <property type="evidence" value="ECO:0000318"/>
    <property type="project" value="GO_Central"/>
</dbReference>
<dbReference type="SUPFAM" id="SSF48317">
    <property type="entry name" value="Acid phosphatase/Vanadium-dependent haloperoxidase"/>
    <property type="match status" value="1"/>
</dbReference>
<feature type="transmembrane region" description="Helical" evidence="2">
    <location>
        <begin position="324"/>
        <end position="344"/>
    </location>
</feature>
<evidence type="ECO:0000256" key="2">
    <source>
        <dbReference type="SAM" id="Phobius"/>
    </source>
</evidence>
<feature type="region of interest" description="Disordered" evidence="1">
    <location>
        <begin position="28"/>
        <end position="50"/>
    </location>
</feature>
<dbReference type="RefSeq" id="XP_003292492.1">
    <property type="nucleotide sequence ID" value="XM_003292444.1"/>
</dbReference>
<feature type="region of interest" description="Disordered" evidence="1">
    <location>
        <begin position="88"/>
        <end position="160"/>
    </location>
</feature>
<dbReference type="KEGG" id="dpp:DICPUDRAFT_40655"/>
<dbReference type="Proteomes" id="UP000001064">
    <property type="component" value="Unassembled WGS sequence"/>
</dbReference>
<dbReference type="OMA" id="LFPVWLE"/>
<feature type="transmembrane region" description="Helical" evidence="2">
    <location>
        <begin position="496"/>
        <end position="515"/>
    </location>
</feature>
<keyword evidence="2" id="KW-1133">Transmembrane helix</keyword>
<dbReference type="CDD" id="cd01610">
    <property type="entry name" value="PAP2_like"/>
    <property type="match status" value="1"/>
</dbReference>
<proteinExistence type="predicted"/>
<feature type="transmembrane region" description="Helical" evidence="2">
    <location>
        <begin position="292"/>
        <end position="312"/>
    </location>
</feature>
<evidence type="ECO:0000256" key="1">
    <source>
        <dbReference type="SAM" id="MobiDB-lite"/>
    </source>
</evidence>
<feature type="transmembrane region" description="Helical" evidence="2">
    <location>
        <begin position="217"/>
        <end position="240"/>
    </location>
</feature>